<evidence type="ECO:0000313" key="3">
    <source>
        <dbReference type="RefSeq" id="XP_033173910.1"/>
    </source>
</evidence>
<dbReference type="CTD" id="8674051"/>
<feature type="signal peptide" evidence="1">
    <location>
        <begin position="1"/>
        <end position="21"/>
    </location>
</feature>
<dbReference type="GeneID" id="117150886"/>
<dbReference type="AlphaFoldDB" id="A0A6P8KU29"/>
<dbReference type="Proteomes" id="UP000515162">
    <property type="component" value="Chromosome 2L"/>
</dbReference>
<protein>
    <submittedName>
        <fullName evidence="3">Uncharacterized protein LOC117150886</fullName>
    </submittedName>
</protein>
<evidence type="ECO:0000313" key="2">
    <source>
        <dbReference type="Proteomes" id="UP000515162"/>
    </source>
</evidence>
<proteinExistence type="predicted"/>
<accession>A0A6P8KU29</accession>
<feature type="chain" id="PRO_5027835114" evidence="1">
    <location>
        <begin position="22"/>
        <end position="50"/>
    </location>
</feature>
<evidence type="ECO:0000256" key="1">
    <source>
        <dbReference type="SAM" id="SignalP"/>
    </source>
</evidence>
<keyword evidence="2" id="KW-1185">Reference proteome</keyword>
<dbReference type="RefSeq" id="XP_033173910.1">
    <property type="nucleotide sequence ID" value="XM_033318019.1"/>
</dbReference>
<reference evidence="3" key="1">
    <citation type="submission" date="2025-08" db="UniProtKB">
        <authorList>
            <consortium name="RefSeq"/>
        </authorList>
    </citation>
    <scope>IDENTIFICATION</scope>
    <source>
        <strain evidence="3">Mau12</strain>
        <tissue evidence="3">Whole Body</tissue>
    </source>
</reference>
<name>A0A6P8KU29_DROMA</name>
<keyword evidence="1" id="KW-0732">Signal</keyword>
<organism evidence="2 3">
    <name type="scientific">Drosophila mauritiana</name>
    <name type="common">Fruit fly</name>
    <dbReference type="NCBI Taxonomy" id="7226"/>
    <lineage>
        <taxon>Eukaryota</taxon>
        <taxon>Metazoa</taxon>
        <taxon>Ecdysozoa</taxon>
        <taxon>Arthropoda</taxon>
        <taxon>Hexapoda</taxon>
        <taxon>Insecta</taxon>
        <taxon>Pterygota</taxon>
        <taxon>Neoptera</taxon>
        <taxon>Endopterygota</taxon>
        <taxon>Diptera</taxon>
        <taxon>Brachycera</taxon>
        <taxon>Muscomorpha</taxon>
        <taxon>Ephydroidea</taxon>
        <taxon>Drosophilidae</taxon>
        <taxon>Drosophila</taxon>
        <taxon>Sophophora</taxon>
    </lineage>
</organism>
<gene>
    <name evidence="3" type="primary">LOC117150886</name>
</gene>
<sequence>MHFYNLIVLCLIHFLDLTARGKENDGFIFCIHNYRGWCWNNNASVWSYGR</sequence>